<evidence type="ECO:0000259" key="1">
    <source>
        <dbReference type="Pfam" id="PF00308"/>
    </source>
</evidence>
<gene>
    <name evidence="3" type="ORF">BECKTC1821E_GA0114239_10642</name>
</gene>
<dbReference type="AlphaFoldDB" id="A0A450YY60"/>
<accession>A0A450YY60</accession>
<dbReference type="InterPro" id="IPR055199">
    <property type="entry name" value="Hda_lid"/>
</dbReference>
<dbReference type="PANTHER" id="PTHR30050">
    <property type="entry name" value="CHROMOSOMAL REPLICATION INITIATOR PROTEIN DNAA"/>
    <property type="match status" value="1"/>
</dbReference>
<dbReference type="GO" id="GO:0006270">
    <property type="term" value="P:DNA replication initiation"/>
    <property type="evidence" value="ECO:0007669"/>
    <property type="project" value="TreeGrafter"/>
</dbReference>
<evidence type="ECO:0000313" key="3">
    <source>
        <dbReference type="EMBL" id="VFK46415.1"/>
    </source>
</evidence>
<dbReference type="InterPro" id="IPR027417">
    <property type="entry name" value="P-loop_NTPase"/>
</dbReference>
<feature type="domain" description="Chromosomal replication initiator protein DnaA ATPAse" evidence="1">
    <location>
        <begin position="43"/>
        <end position="181"/>
    </location>
</feature>
<dbReference type="PANTHER" id="PTHR30050:SF5">
    <property type="entry name" value="DNAA REGULATORY INACTIVATOR HDA"/>
    <property type="match status" value="1"/>
</dbReference>
<name>A0A450YY60_9GAMM</name>
<dbReference type="NCBIfam" id="TIGR03420">
    <property type="entry name" value="DnaA_homol_Hda"/>
    <property type="match status" value="1"/>
</dbReference>
<dbReference type="Gene3D" id="3.40.50.300">
    <property type="entry name" value="P-loop containing nucleotide triphosphate hydrolases"/>
    <property type="match status" value="1"/>
</dbReference>
<dbReference type="InterPro" id="IPR013317">
    <property type="entry name" value="DnaA_dom"/>
</dbReference>
<protein>
    <submittedName>
        <fullName evidence="3">DnaA family protein</fullName>
    </submittedName>
</protein>
<feature type="domain" description="Hda lid" evidence="2">
    <location>
        <begin position="188"/>
        <end position="252"/>
    </location>
</feature>
<reference evidence="3" key="1">
    <citation type="submission" date="2019-02" db="EMBL/GenBank/DDBJ databases">
        <authorList>
            <person name="Gruber-Vodicka R. H."/>
            <person name="Seah K. B. B."/>
        </authorList>
    </citation>
    <scope>NUCLEOTIDE SEQUENCE</scope>
    <source>
        <strain evidence="3">BECK_BZ125</strain>
    </source>
</reference>
<dbReference type="Pfam" id="PF00308">
    <property type="entry name" value="Bac_DnaA"/>
    <property type="match status" value="1"/>
</dbReference>
<dbReference type="Pfam" id="PF22688">
    <property type="entry name" value="Hda_lid"/>
    <property type="match status" value="1"/>
</dbReference>
<sequence>MFRLFFAHRKLEHCKRSREFEVFQPVPKQIPLPLDSRSEPSLTNFIVGRNREAQEAVSGIAADRGERVVYLWGEKGTGKTHLLKAVHREVAERKRNILFLSDRSTDAAQESAMNSREMDLICIDDIDRQAGNRDREEILFHLYNQAEAKGARLLISGQRNPSGAGFSLPDLGSRLSAGLVLKLHPLDDDGRRMALRRRAKEWGFTLSDRVITFLLYRCQRDMHSLFALLEGIEQATLVEKRRVTIPFVRDLLVSFPGNVAQGS</sequence>
<proteinExistence type="predicted"/>
<dbReference type="EMBL" id="CAADFT010000064">
    <property type="protein sequence ID" value="VFK46415.1"/>
    <property type="molecule type" value="Genomic_DNA"/>
</dbReference>
<evidence type="ECO:0000259" key="2">
    <source>
        <dbReference type="Pfam" id="PF22688"/>
    </source>
</evidence>
<dbReference type="CDD" id="cd00009">
    <property type="entry name" value="AAA"/>
    <property type="match status" value="1"/>
</dbReference>
<organism evidence="3">
    <name type="scientific">Candidatus Kentrum sp. TC</name>
    <dbReference type="NCBI Taxonomy" id="2126339"/>
    <lineage>
        <taxon>Bacteria</taxon>
        <taxon>Pseudomonadati</taxon>
        <taxon>Pseudomonadota</taxon>
        <taxon>Gammaproteobacteria</taxon>
        <taxon>Candidatus Kentrum</taxon>
    </lineage>
</organism>
<dbReference type="GO" id="GO:0032297">
    <property type="term" value="P:negative regulation of DNA-templated DNA replication initiation"/>
    <property type="evidence" value="ECO:0007669"/>
    <property type="project" value="InterPro"/>
</dbReference>
<dbReference type="InterPro" id="IPR017788">
    <property type="entry name" value="Hda"/>
</dbReference>
<dbReference type="SUPFAM" id="SSF52540">
    <property type="entry name" value="P-loop containing nucleoside triphosphate hydrolases"/>
    <property type="match status" value="1"/>
</dbReference>
<dbReference type="Gene3D" id="1.10.8.60">
    <property type="match status" value="1"/>
</dbReference>